<organism evidence="4 5">
    <name type="scientific">Aspergillus mulundensis</name>
    <dbReference type="NCBI Taxonomy" id="1810919"/>
    <lineage>
        <taxon>Eukaryota</taxon>
        <taxon>Fungi</taxon>
        <taxon>Dikarya</taxon>
        <taxon>Ascomycota</taxon>
        <taxon>Pezizomycotina</taxon>
        <taxon>Eurotiomycetes</taxon>
        <taxon>Eurotiomycetidae</taxon>
        <taxon>Eurotiales</taxon>
        <taxon>Aspergillaceae</taxon>
        <taxon>Aspergillus</taxon>
        <taxon>Aspergillus subgen. Nidulantes</taxon>
    </lineage>
</organism>
<keyword evidence="5" id="KW-1185">Reference proteome</keyword>
<evidence type="ECO:0000256" key="2">
    <source>
        <dbReference type="ARBA" id="ARBA00022643"/>
    </source>
</evidence>
<dbReference type="GO" id="GO:0018580">
    <property type="term" value="F:nitronate monooxygenase activity"/>
    <property type="evidence" value="ECO:0007669"/>
    <property type="project" value="InterPro"/>
</dbReference>
<proteinExistence type="predicted"/>
<dbReference type="RefSeq" id="XP_026607797.1">
    <property type="nucleotide sequence ID" value="XM_026744634.1"/>
</dbReference>
<dbReference type="PANTHER" id="PTHR32332:SF31">
    <property type="entry name" value="2-NITROPROPANE DIOXYGENASE FAMILY, PUTATIVE (AFU_ORTHOLOGUE AFUA_2G09850)-RELATED"/>
    <property type="match status" value="1"/>
</dbReference>
<dbReference type="Gene3D" id="3.20.20.70">
    <property type="entry name" value="Aldolase class I"/>
    <property type="match status" value="1"/>
</dbReference>
<dbReference type="InterPro" id="IPR013785">
    <property type="entry name" value="Aldolase_TIM"/>
</dbReference>
<dbReference type="SUPFAM" id="SSF51412">
    <property type="entry name" value="Inosine monophosphate dehydrogenase (IMPDH)"/>
    <property type="match status" value="1"/>
</dbReference>
<evidence type="ECO:0000256" key="1">
    <source>
        <dbReference type="ARBA" id="ARBA00022630"/>
    </source>
</evidence>
<reference evidence="4 5" key="1">
    <citation type="journal article" date="2018" name="IMA Fungus">
        <title>IMA Genome-F 9: Draft genome sequence of Annulohypoxylon stygium, Aspergillus mulundensis, Berkeleyomyces basicola (syn. Thielaviopsis basicola), Ceratocystis smalleyi, two Cercospora beticola strains, Coleophoma cylindrospora, Fusarium fracticaudum, Phialophora cf. hyalina, and Morchella septimelata.</title>
        <authorList>
            <person name="Wingfield B.D."/>
            <person name="Bills G.F."/>
            <person name="Dong Y."/>
            <person name="Huang W."/>
            <person name="Nel W.J."/>
            <person name="Swalarsk-Parry B.S."/>
            <person name="Vaghefi N."/>
            <person name="Wilken P.M."/>
            <person name="An Z."/>
            <person name="de Beer Z.W."/>
            <person name="De Vos L."/>
            <person name="Chen L."/>
            <person name="Duong T.A."/>
            <person name="Gao Y."/>
            <person name="Hammerbacher A."/>
            <person name="Kikkert J.R."/>
            <person name="Li Y."/>
            <person name="Li H."/>
            <person name="Li K."/>
            <person name="Li Q."/>
            <person name="Liu X."/>
            <person name="Ma X."/>
            <person name="Naidoo K."/>
            <person name="Pethybridge S.J."/>
            <person name="Sun J."/>
            <person name="Steenkamp E.T."/>
            <person name="van der Nest M.A."/>
            <person name="van Wyk S."/>
            <person name="Wingfield M.J."/>
            <person name="Xiong C."/>
            <person name="Yue Q."/>
            <person name="Zhang X."/>
        </authorList>
    </citation>
    <scope>NUCLEOTIDE SEQUENCE [LARGE SCALE GENOMIC DNA]</scope>
    <source>
        <strain evidence="4 5">DSM 5745</strain>
    </source>
</reference>
<dbReference type="PANTHER" id="PTHR32332">
    <property type="entry name" value="2-NITROPROPANE DIOXYGENASE"/>
    <property type="match status" value="1"/>
</dbReference>
<dbReference type="Proteomes" id="UP000256690">
    <property type="component" value="Unassembled WGS sequence"/>
</dbReference>
<dbReference type="STRING" id="1810919.A0A3D8SX06"/>
<dbReference type="OrthoDB" id="10265891at2759"/>
<accession>A0A3D8SX06</accession>
<gene>
    <name evidence="4" type="ORF">DSM5745_02618</name>
</gene>
<sequence length="355" mass="37686">MASQKQISTNVTELLGVKHPVLLAGMFNVASPKLAAAVTNGGGLGVIGGVAYTPELLREALKELKSYLIDKSAPFGVDLLIPKVGGSARKTNYDYSHGKLGELIEIIIESGAKLFVCAVGIPPKWAVDRLHQGGVLYMNMIGHPKHALRAVEVGADLICAQGGEGGGHTGDIPTVVLIPAVAELLRDKISPFTHRQVALVAAGGMYNGQSLAAAIMLGAGAVWVGTRFILSEETGASSVHQQALQEAGFDDIIRTTIFSGRPLNTQATPYIKRWENERKQELQDLQGRGIIPLAHDMDTKKDDDEVLDNAHPMLMGKVAGLVRERLPAGKIVESMVEEAAALLEAGARSVSKAKL</sequence>
<dbReference type="CDD" id="cd04730">
    <property type="entry name" value="NPD_like"/>
    <property type="match status" value="1"/>
</dbReference>
<keyword evidence="2" id="KW-0288">FMN</keyword>
<evidence type="ECO:0000313" key="5">
    <source>
        <dbReference type="Proteomes" id="UP000256690"/>
    </source>
</evidence>
<dbReference type="GeneID" id="38112988"/>
<protein>
    <submittedName>
        <fullName evidence="4">Uncharacterized protein</fullName>
    </submittedName>
</protein>
<dbReference type="Pfam" id="PF03060">
    <property type="entry name" value="NMO"/>
    <property type="match status" value="1"/>
</dbReference>
<keyword evidence="1" id="KW-0285">Flavoprotein</keyword>
<evidence type="ECO:0000256" key="3">
    <source>
        <dbReference type="ARBA" id="ARBA00023002"/>
    </source>
</evidence>
<keyword evidence="3" id="KW-0560">Oxidoreductase</keyword>
<dbReference type="EMBL" id="PVWQ01000002">
    <property type="protein sequence ID" value="RDW90843.1"/>
    <property type="molecule type" value="Genomic_DNA"/>
</dbReference>
<comment type="caution">
    <text evidence="4">The sequence shown here is derived from an EMBL/GenBank/DDBJ whole genome shotgun (WGS) entry which is preliminary data.</text>
</comment>
<dbReference type="AlphaFoldDB" id="A0A3D8SX06"/>
<dbReference type="InterPro" id="IPR004136">
    <property type="entry name" value="NMO"/>
</dbReference>
<evidence type="ECO:0000313" key="4">
    <source>
        <dbReference type="EMBL" id="RDW90843.1"/>
    </source>
</evidence>
<name>A0A3D8SX06_9EURO</name>